<keyword evidence="2" id="KW-1185">Reference proteome</keyword>
<protein>
    <submittedName>
        <fullName evidence="1">DUF1272 domain-containing protein</fullName>
    </submittedName>
</protein>
<dbReference type="Pfam" id="PF06906">
    <property type="entry name" value="DUF1272"/>
    <property type="match status" value="1"/>
</dbReference>
<name>A0ABY2UGR8_9GAMM</name>
<proteinExistence type="predicted"/>
<dbReference type="EMBL" id="VANI01000024">
    <property type="protein sequence ID" value="TLM73942.1"/>
    <property type="molecule type" value="Genomic_DNA"/>
</dbReference>
<evidence type="ECO:0000313" key="1">
    <source>
        <dbReference type="EMBL" id="TLM73942.1"/>
    </source>
</evidence>
<accession>A0ABY2UGR8</accession>
<dbReference type="Proteomes" id="UP000306791">
    <property type="component" value="Unassembled WGS sequence"/>
</dbReference>
<reference evidence="1 2" key="1">
    <citation type="submission" date="2019-05" db="EMBL/GenBank/DDBJ databases">
        <title>Microbulbifer harenosus sp. nov., an alginate-degrading bacterium isolated from coastal sand.</title>
        <authorList>
            <person name="Huang H."/>
            <person name="Mo K."/>
            <person name="Bao S."/>
        </authorList>
    </citation>
    <scope>NUCLEOTIDE SEQUENCE [LARGE SCALE GENOMIC DNA]</scope>
    <source>
        <strain evidence="1 2">HB161719</strain>
    </source>
</reference>
<sequence length="76" mass="8472">MLKMKASCERCSVKLGLSDQAFICSYECTFCTDCSESLQHVCPNCQGNLVVRPRRRTSPTEVPKSGFKAKLETILP</sequence>
<comment type="caution">
    <text evidence="1">The sequence shown here is derived from an EMBL/GenBank/DDBJ whole genome shotgun (WGS) entry which is preliminary data.</text>
</comment>
<evidence type="ECO:0000313" key="2">
    <source>
        <dbReference type="Proteomes" id="UP000306791"/>
    </source>
</evidence>
<gene>
    <name evidence="1" type="ORF">FDY93_18595</name>
</gene>
<organism evidence="1 2">
    <name type="scientific">Microbulbifer harenosus</name>
    <dbReference type="NCBI Taxonomy" id="2576840"/>
    <lineage>
        <taxon>Bacteria</taxon>
        <taxon>Pseudomonadati</taxon>
        <taxon>Pseudomonadota</taxon>
        <taxon>Gammaproteobacteria</taxon>
        <taxon>Cellvibrionales</taxon>
        <taxon>Microbulbiferaceae</taxon>
        <taxon>Microbulbifer</taxon>
    </lineage>
</organism>
<dbReference type="InterPro" id="IPR010696">
    <property type="entry name" value="DUF1272"/>
</dbReference>